<dbReference type="SUPFAM" id="SSF47781">
    <property type="entry name" value="RuvA domain 2-like"/>
    <property type="match status" value="1"/>
</dbReference>
<dbReference type="AlphaFoldDB" id="A0AAE3L1G0"/>
<dbReference type="Pfam" id="PF12836">
    <property type="entry name" value="HHH_3"/>
    <property type="match status" value="1"/>
</dbReference>
<evidence type="ECO:0000259" key="2">
    <source>
        <dbReference type="SMART" id="SM00278"/>
    </source>
</evidence>
<accession>A0AAE3L1G0</accession>
<dbReference type="RefSeq" id="WP_259055972.1">
    <property type="nucleotide sequence ID" value="NZ_JANUCT010000014.1"/>
</dbReference>
<dbReference type="GO" id="GO:0006281">
    <property type="term" value="P:DNA repair"/>
    <property type="evidence" value="ECO:0007669"/>
    <property type="project" value="InterPro"/>
</dbReference>
<protein>
    <submittedName>
        <fullName evidence="3">Competence protein ComEA</fullName>
    </submittedName>
</protein>
<dbReference type="Proteomes" id="UP001204445">
    <property type="component" value="Unassembled WGS sequence"/>
</dbReference>
<dbReference type="NCBIfam" id="TIGR00426">
    <property type="entry name" value="competence protein ComEA helix-hairpin-helix repeat region"/>
    <property type="match status" value="1"/>
</dbReference>
<evidence type="ECO:0000313" key="3">
    <source>
        <dbReference type="EMBL" id="MCS3903969.1"/>
    </source>
</evidence>
<dbReference type="GO" id="GO:0015628">
    <property type="term" value="P:protein secretion by the type II secretion system"/>
    <property type="evidence" value="ECO:0007669"/>
    <property type="project" value="TreeGrafter"/>
</dbReference>
<organism evidence="3 4">
    <name type="scientific">Methylohalomonas lacus</name>
    <dbReference type="NCBI Taxonomy" id="398773"/>
    <lineage>
        <taxon>Bacteria</taxon>
        <taxon>Pseudomonadati</taxon>
        <taxon>Pseudomonadota</taxon>
        <taxon>Gammaproteobacteria</taxon>
        <taxon>Methylohalomonadales</taxon>
        <taxon>Methylohalomonadaceae</taxon>
        <taxon>Methylohalomonas</taxon>
    </lineage>
</organism>
<evidence type="ECO:0000256" key="1">
    <source>
        <dbReference type="SAM" id="SignalP"/>
    </source>
</evidence>
<dbReference type="PANTHER" id="PTHR21180:SF32">
    <property type="entry name" value="ENDONUCLEASE_EXONUCLEASE_PHOSPHATASE FAMILY DOMAIN-CONTAINING PROTEIN 1"/>
    <property type="match status" value="1"/>
</dbReference>
<dbReference type="InterPro" id="IPR010994">
    <property type="entry name" value="RuvA_2-like"/>
</dbReference>
<dbReference type="InterPro" id="IPR003583">
    <property type="entry name" value="Hlx-hairpin-Hlx_DNA-bd_motif"/>
</dbReference>
<name>A0AAE3L1G0_9GAMM</name>
<proteinExistence type="predicted"/>
<keyword evidence="4" id="KW-1185">Reference proteome</keyword>
<feature type="signal peptide" evidence="1">
    <location>
        <begin position="1"/>
        <end position="21"/>
    </location>
</feature>
<dbReference type="SMART" id="SM00278">
    <property type="entry name" value="HhH1"/>
    <property type="match status" value="2"/>
</dbReference>
<dbReference type="GO" id="GO:0003677">
    <property type="term" value="F:DNA binding"/>
    <property type="evidence" value="ECO:0007669"/>
    <property type="project" value="InterPro"/>
</dbReference>
<comment type="caution">
    <text evidence="3">The sequence shown here is derived from an EMBL/GenBank/DDBJ whole genome shotgun (WGS) entry which is preliminary data.</text>
</comment>
<dbReference type="InterPro" id="IPR051675">
    <property type="entry name" value="Endo/Exo/Phosphatase_dom_1"/>
</dbReference>
<feature type="chain" id="PRO_5042228228" evidence="1">
    <location>
        <begin position="22"/>
        <end position="87"/>
    </location>
</feature>
<dbReference type="Gene3D" id="1.10.150.320">
    <property type="entry name" value="Photosystem II 12 kDa extrinsic protein"/>
    <property type="match status" value="1"/>
</dbReference>
<evidence type="ECO:0000313" key="4">
    <source>
        <dbReference type="Proteomes" id="UP001204445"/>
    </source>
</evidence>
<keyword evidence="1" id="KW-0732">Signal</keyword>
<dbReference type="EMBL" id="JANUCT010000014">
    <property type="protein sequence ID" value="MCS3903969.1"/>
    <property type="molecule type" value="Genomic_DNA"/>
</dbReference>
<dbReference type="InterPro" id="IPR004509">
    <property type="entry name" value="Competence_ComEA_HhH"/>
</dbReference>
<feature type="domain" description="Helix-hairpin-helix DNA-binding motif class 1" evidence="2">
    <location>
        <begin position="63"/>
        <end position="82"/>
    </location>
</feature>
<sequence>MKTLLRSCLVGLLALPLLAMAADSININTASAEELAQMNGVGEARAAAIIEYRDEKGKFTSVEELTEVSGIGDATLEKNRDLLTAGE</sequence>
<dbReference type="GO" id="GO:0015627">
    <property type="term" value="C:type II protein secretion system complex"/>
    <property type="evidence" value="ECO:0007669"/>
    <property type="project" value="TreeGrafter"/>
</dbReference>
<reference evidence="3" key="1">
    <citation type="submission" date="2022-08" db="EMBL/GenBank/DDBJ databases">
        <title>Genomic Encyclopedia of Type Strains, Phase III (KMG-III): the genomes of soil and plant-associated and newly described type strains.</title>
        <authorList>
            <person name="Whitman W."/>
        </authorList>
    </citation>
    <scope>NUCLEOTIDE SEQUENCE</scope>
    <source>
        <strain evidence="3">HMT 1</strain>
    </source>
</reference>
<gene>
    <name evidence="3" type="ORF">J2T55_002001</name>
</gene>
<feature type="domain" description="Helix-hairpin-helix DNA-binding motif class 1" evidence="2">
    <location>
        <begin position="33"/>
        <end position="52"/>
    </location>
</feature>
<dbReference type="PANTHER" id="PTHR21180">
    <property type="entry name" value="ENDONUCLEASE/EXONUCLEASE/PHOSPHATASE FAMILY DOMAIN-CONTAINING PROTEIN 1"/>
    <property type="match status" value="1"/>
</dbReference>